<reference evidence="1 2" key="1">
    <citation type="submission" date="2018-06" db="EMBL/GenBank/DDBJ databases">
        <authorList>
            <consortium name="Pathogen Informatics"/>
            <person name="Doyle S."/>
        </authorList>
    </citation>
    <scope>NUCLEOTIDE SEQUENCE [LARGE SCALE GENOMIC DNA]</scope>
    <source>
        <strain evidence="1 2">NCTC11978</strain>
    </source>
</reference>
<protein>
    <submittedName>
        <fullName evidence="1">Uncharacterized protein</fullName>
    </submittedName>
</protein>
<evidence type="ECO:0000313" key="1">
    <source>
        <dbReference type="EMBL" id="STX37747.1"/>
    </source>
</evidence>
<dbReference type="Proteomes" id="UP000254033">
    <property type="component" value="Unassembled WGS sequence"/>
</dbReference>
<dbReference type="EMBL" id="UGNY01000001">
    <property type="protein sequence ID" value="STX37747.1"/>
    <property type="molecule type" value="Genomic_DNA"/>
</dbReference>
<dbReference type="AlphaFoldDB" id="A0A378IRA7"/>
<name>A0A378IRA7_9GAMM</name>
<gene>
    <name evidence="1" type="ORF">NCTC11978_00924</name>
</gene>
<evidence type="ECO:0000313" key="2">
    <source>
        <dbReference type="Proteomes" id="UP000254033"/>
    </source>
</evidence>
<accession>A0A378IRA7</accession>
<proteinExistence type="predicted"/>
<sequence length="69" mass="8180">MRRQGGKITRFSRIYNKMSLDQITERPQAEVSNRRKRVSYNISLVKETKSVSLTLDGLIFLFSRHFEFV</sequence>
<organism evidence="1 2">
    <name type="scientific">Legionella feeleii</name>
    <dbReference type="NCBI Taxonomy" id="453"/>
    <lineage>
        <taxon>Bacteria</taxon>
        <taxon>Pseudomonadati</taxon>
        <taxon>Pseudomonadota</taxon>
        <taxon>Gammaproteobacteria</taxon>
        <taxon>Legionellales</taxon>
        <taxon>Legionellaceae</taxon>
        <taxon>Legionella</taxon>
    </lineage>
</organism>